<accession>A0AAV0XYK7</accession>
<name>A0AAV0XYK7_9HEMI</name>
<protein>
    <submittedName>
        <fullName evidence="1">Uncharacterized protein</fullName>
    </submittedName>
</protein>
<sequence length="73" mass="8212">MKDTTISLHFTTCINEFQLTGRAAYRNTDSIREASARRAGSFNSSIRRNEFYIVSPETVANLFAHTGLSSRPQ</sequence>
<dbReference type="Proteomes" id="UP001160148">
    <property type="component" value="Unassembled WGS sequence"/>
</dbReference>
<gene>
    <name evidence="1" type="ORF">MEUPH1_LOCUS26958</name>
</gene>
<keyword evidence="2" id="KW-1185">Reference proteome</keyword>
<dbReference type="EMBL" id="CARXXK010001085">
    <property type="protein sequence ID" value="CAI6373171.1"/>
    <property type="molecule type" value="Genomic_DNA"/>
</dbReference>
<reference evidence="1 2" key="1">
    <citation type="submission" date="2023-01" db="EMBL/GenBank/DDBJ databases">
        <authorList>
            <person name="Whitehead M."/>
        </authorList>
    </citation>
    <scope>NUCLEOTIDE SEQUENCE [LARGE SCALE GENOMIC DNA]</scope>
</reference>
<comment type="caution">
    <text evidence="1">The sequence shown here is derived from an EMBL/GenBank/DDBJ whole genome shotgun (WGS) entry which is preliminary data.</text>
</comment>
<dbReference type="AlphaFoldDB" id="A0AAV0XYK7"/>
<proteinExistence type="predicted"/>
<evidence type="ECO:0000313" key="1">
    <source>
        <dbReference type="EMBL" id="CAI6373171.1"/>
    </source>
</evidence>
<evidence type="ECO:0000313" key="2">
    <source>
        <dbReference type="Proteomes" id="UP001160148"/>
    </source>
</evidence>
<organism evidence="1 2">
    <name type="scientific">Macrosiphum euphorbiae</name>
    <name type="common">potato aphid</name>
    <dbReference type="NCBI Taxonomy" id="13131"/>
    <lineage>
        <taxon>Eukaryota</taxon>
        <taxon>Metazoa</taxon>
        <taxon>Ecdysozoa</taxon>
        <taxon>Arthropoda</taxon>
        <taxon>Hexapoda</taxon>
        <taxon>Insecta</taxon>
        <taxon>Pterygota</taxon>
        <taxon>Neoptera</taxon>
        <taxon>Paraneoptera</taxon>
        <taxon>Hemiptera</taxon>
        <taxon>Sternorrhyncha</taxon>
        <taxon>Aphidomorpha</taxon>
        <taxon>Aphidoidea</taxon>
        <taxon>Aphididae</taxon>
        <taxon>Macrosiphini</taxon>
        <taxon>Macrosiphum</taxon>
    </lineage>
</organism>